<evidence type="ECO:0000313" key="2">
    <source>
        <dbReference type="Proteomes" id="UP000554482"/>
    </source>
</evidence>
<proteinExistence type="predicted"/>
<name>A0A7J6W0F8_THATH</name>
<dbReference type="Proteomes" id="UP000554482">
    <property type="component" value="Unassembled WGS sequence"/>
</dbReference>
<dbReference type="AlphaFoldDB" id="A0A7J6W0F8"/>
<gene>
    <name evidence="1" type="ORF">FRX31_019533</name>
</gene>
<sequence length="217" mass="23932">KMSRRNVVNRGKQTMPACSGRRSVAVVRHNISLEKGVPISSIGRAETYMSLHTRKDKAPQNKDVEMGNECIGKEYYLLGGWPLRHVAKGVLLDVNPDSELGDRKLGEGNTKVYVSVVNESSAELPYPHDRWIATLGQLGQGYVIWRSYLVVASALEVLLFPLPSDIKGMKVFVAQIDVGQKGKDGEPSVGPVYRNLLSKDDFPALDVNMPTTRGIIK</sequence>
<protein>
    <submittedName>
        <fullName evidence="1">Uncharacterized protein</fullName>
    </submittedName>
</protein>
<keyword evidence="2" id="KW-1185">Reference proteome</keyword>
<accession>A0A7J6W0F8</accession>
<reference evidence="1 2" key="1">
    <citation type="submission" date="2020-06" db="EMBL/GenBank/DDBJ databases">
        <title>Transcriptomic and genomic resources for Thalictrum thalictroides and T. hernandezii: Facilitating candidate gene discovery in an emerging model plant lineage.</title>
        <authorList>
            <person name="Arias T."/>
            <person name="Riano-Pachon D.M."/>
            <person name="Di Stilio V.S."/>
        </authorList>
    </citation>
    <scope>NUCLEOTIDE SEQUENCE [LARGE SCALE GENOMIC DNA]</scope>
    <source>
        <strain evidence="2">cv. WT478/WT964</strain>
        <tissue evidence="1">Leaves</tissue>
    </source>
</reference>
<evidence type="ECO:0000313" key="1">
    <source>
        <dbReference type="EMBL" id="KAF5190879.1"/>
    </source>
</evidence>
<comment type="caution">
    <text evidence="1">The sequence shown here is derived from an EMBL/GenBank/DDBJ whole genome shotgun (WGS) entry which is preliminary data.</text>
</comment>
<feature type="non-terminal residue" evidence="1">
    <location>
        <position position="217"/>
    </location>
</feature>
<dbReference type="EMBL" id="JABWDY010023494">
    <property type="protein sequence ID" value="KAF5190879.1"/>
    <property type="molecule type" value="Genomic_DNA"/>
</dbReference>
<dbReference type="OrthoDB" id="1673747at2759"/>
<organism evidence="1 2">
    <name type="scientific">Thalictrum thalictroides</name>
    <name type="common">Rue-anemone</name>
    <name type="synonym">Anemone thalictroides</name>
    <dbReference type="NCBI Taxonomy" id="46969"/>
    <lineage>
        <taxon>Eukaryota</taxon>
        <taxon>Viridiplantae</taxon>
        <taxon>Streptophyta</taxon>
        <taxon>Embryophyta</taxon>
        <taxon>Tracheophyta</taxon>
        <taxon>Spermatophyta</taxon>
        <taxon>Magnoliopsida</taxon>
        <taxon>Ranunculales</taxon>
        <taxon>Ranunculaceae</taxon>
        <taxon>Thalictroideae</taxon>
        <taxon>Thalictrum</taxon>
    </lineage>
</organism>